<dbReference type="Pfam" id="PF12833">
    <property type="entry name" value="HTH_18"/>
    <property type="match status" value="1"/>
</dbReference>
<comment type="caution">
    <text evidence="5">The sequence shown here is derived from an EMBL/GenBank/DDBJ whole genome shotgun (WGS) entry which is preliminary data.</text>
</comment>
<organism evidence="5 6">
    <name type="scientific">Diplocloster agilis</name>
    <dbReference type="NCBI Taxonomy" id="2850323"/>
    <lineage>
        <taxon>Bacteria</taxon>
        <taxon>Bacillati</taxon>
        <taxon>Bacillota</taxon>
        <taxon>Clostridia</taxon>
        <taxon>Lachnospirales</taxon>
        <taxon>Lachnospiraceae</taxon>
        <taxon>Diplocloster</taxon>
    </lineage>
</organism>
<evidence type="ECO:0000313" key="6">
    <source>
        <dbReference type="Proteomes" id="UP000712157"/>
    </source>
</evidence>
<feature type="domain" description="HTH araC/xylS-type" evidence="4">
    <location>
        <begin position="194"/>
        <end position="292"/>
    </location>
</feature>
<dbReference type="Gene3D" id="1.10.10.60">
    <property type="entry name" value="Homeodomain-like"/>
    <property type="match status" value="1"/>
</dbReference>
<evidence type="ECO:0000256" key="3">
    <source>
        <dbReference type="ARBA" id="ARBA00023163"/>
    </source>
</evidence>
<proteinExistence type="predicted"/>
<keyword evidence="1" id="KW-0805">Transcription regulation</keyword>
<gene>
    <name evidence="5" type="ORF">KTH89_21375</name>
</gene>
<dbReference type="PROSITE" id="PS01124">
    <property type="entry name" value="HTH_ARAC_FAMILY_2"/>
    <property type="match status" value="1"/>
</dbReference>
<keyword evidence="3" id="KW-0804">Transcription</keyword>
<dbReference type="InterPro" id="IPR037923">
    <property type="entry name" value="HTH-like"/>
</dbReference>
<dbReference type="GO" id="GO:0043565">
    <property type="term" value="F:sequence-specific DNA binding"/>
    <property type="evidence" value="ECO:0007669"/>
    <property type="project" value="InterPro"/>
</dbReference>
<dbReference type="GO" id="GO:0003700">
    <property type="term" value="F:DNA-binding transcription factor activity"/>
    <property type="evidence" value="ECO:0007669"/>
    <property type="project" value="InterPro"/>
</dbReference>
<dbReference type="PANTHER" id="PTHR43280">
    <property type="entry name" value="ARAC-FAMILY TRANSCRIPTIONAL REGULATOR"/>
    <property type="match status" value="1"/>
</dbReference>
<evidence type="ECO:0000256" key="1">
    <source>
        <dbReference type="ARBA" id="ARBA00023015"/>
    </source>
</evidence>
<dbReference type="Pfam" id="PF02311">
    <property type="entry name" value="AraC_binding"/>
    <property type="match status" value="1"/>
</dbReference>
<dbReference type="SMART" id="SM00342">
    <property type="entry name" value="HTH_ARAC"/>
    <property type="match status" value="1"/>
</dbReference>
<evidence type="ECO:0000259" key="4">
    <source>
        <dbReference type="PROSITE" id="PS01124"/>
    </source>
</evidence>
<name>A0A949K8K8_9FIRM</name>
<keyword evidence="6" id="KW-1185">Reference proteome</keyword>
<keyword evidence="2" id="KW-0238">DNA-binding</keyword>
<dbReference type="AlphaFoldDB" id="A0A949K8K8"/>
<reference evidence="5" key="1">
    <citation type="submission" date="2021-06" db="EMBL/GenBank/DDBJ databases">
        <title>Description of novel taxa of the family Lachnospiraceae.</title>
        <authorList>
            <person name="Chaplin A.V."/>
            <person name="Sokolova S.R."/>
            <person name="Pikina A.P."/>
            <person name="Korzhanova M."/>
            <person name="Belova V."/>
            <person name="Korostin D."/>
            <person name="Efimov B.A."/>
        </authorList>
    </citation>
    <scope>NUCLEOTIDE SEQUENCE</scope>
    <source>
        <strain evidence="5">ASD5720</strain>
    </source>
</reference>
<dbReference type="SUPFAM" id="SSF51215">
    <property type="entry name" value="Regulatory protein AraC"/>
    <property type="match status" value="1"/>
</dbReference>
<dbReference type="InterPro" id="IPR003313">
    <property type="entry name" value="AraC-bd"/>
</dbReference>
<evidence type="ECO:0000313" key="5">
    <source>
        <dbReference type="EMBL" id="MBU9739093.1"/>
    </source>
</evidence>
<dbReference type="Gene3D" id="2.60.120.10">
    <property type="entry name" value="Jelly Rolls"/>
    <property type="match status" value="1"/>
</dbReference>
<evidence type="ECO:0000256" key="2">
    <source>
        <dbReference type="ARBA" id="ARBA00023125"/>
    </source>
</evidence>
<dbReference type="SUPFAM" id="SSF46689">
    <property type="entry name" value="Homeodomain-like"/>
    <property type="match status" value="2"/>
</dbReference>
<dbReference type="InterPro" id="IPR014710">
    <property type="entry name" value="RmlC-like_jellyroll"/>
</dbReference>
<sequence length="313" mass="35509">MDEKRFLAQTLRHPLHITQVISAFYSDLGQDFISRGEIHDFWEFVYVDRGHLHVETDLGSYPLAQGQITFHPPMEYHRHIASQDQDTSLCIAAFYCDSPALAPMAHRTFILDDTRRRALSQALKYATDIFSSLVDAQDVLYLVKKPDVSEVQEQLFTNSLESFLLLCAQEAAGHSLSLRPADAIACTRAEHLGQRAVDYLARHLMESLSISQICAALGCSKTTLSTAFRAYTGSSVIPYFNRLKIEAAKNMIRFEDLTLTQIAARLNFCNLNYFSTAFRRYTGMHPREYAKSLKVHNGVYLVNPEHDAILRHS</sequence>
<accession>A0A949K8K8</accession>
<dbReference type="PANTHER" id="PTHR43280:SF2">
    <property type="entry name" value="HTH-TYPE TRANSCRIPTIONAL REGULATOR EXSA"/>
    <property type="match status" value="1"/>
</dbReference>
<protein>
    <submittedName>
        <fullName evidence="5">AraC family transcriptional regulator</fullName>
    </submittedName>
</protein>
<dbReference type="InterPro" id="IPR018060">
    <property type="entry name" value="HTH_AraC"/>
</dbReference>
<dbReference type="RefSeq" id="WP_238723020.1">
    <property type="nucleotide sequence ID" value="NZ_JAHQCW010000049.1"/>
</dbReference>
<dbReference type="InterPro" id="IPR009057">
    <property type="entry name" value="Homeodomain-like_sf"/>
</dbReference>
<dbReference type="EMBL" id="JAHQCW010000049">
    <property type="protein sequence ID" value="MBU9739093.1"/>
    <property type="molecule type" value="Genomic_DNA"/>
</dbReference>
<dbReference type="Proteomes" id="UP000712157">
    <property type="component" value="Unassembled WGS sequence"/>
</dbReference>